<feature type="transmembrane region" description="Helical" evidence="1">
    <location>
        <begin position="185"/>
        <end position="203"/>
    </location>
</feature>
<dbReference type="RefSeq" id="WP_140398563.1">
    <property type="nucleotide sequence ID" value="NZ_BAABYK010000001.1"/>
</dbReference>
<accession>A0AAW5CCQ4</accession>
<feature type="transmembrane region" description="Helical" evidence="1">
    <location>
        <begin position="79"/>
        <end position="98"/>
    </location>
</feature>
<keyword evidence="1" id="KW-0812">Transmembrane</keyword>
<feature type="transmembrane region" description="Helical" evidence="1">
    <location>
        <begin position="7"/>
        <end position="26"/>
    </location>
</feature>
<feature type="transmembrane region" description="Helical" evidence="1">
    <location>
        <begin position="382"/>
        <end position="415"/>
    </location>
</feature>
<feature type="transmembrane region" description="Helical" evidence="1">
    <location>
        <begin position="210"/>
        <end position="243"/>
    </location>
</feature>
<feature type="transmembrane region" description="Helical" evidence="1">
    <location>
        <begin position="46"/>
        <end position="67"/>
    </location>
</feature>
<feature type="transmembrane region" description="Helical" evidence="1">
    <location>
        <begin position="273"/>
        <end position="294"/>
    </location>
</feature>
<evidence type="ECO:0000256" key="1">
    <source>
        <dbReference type="SAM" id="Phobius"/>
    </source>
</evidence>
<proteinExistence type="predicted"/>
<comment type="caution">
    <text evidence="2">The sequence shown here is derived from an EMBL/GenBank/DDBJ whole genome shotgun (WGS) entry which is preliminary data.</text>
</comment>
<reference evidence="2" key="1">
    <citation type="submission" date="2022-01" db="EMBL/GenBank/DDBJ databases">
        <title>Collection of gut derived symbiotic bacterial strains cultured from healthy donors.</title>
        <authorList>
            <person name="Lin H."/>
            <person name="Kohout C."/>
            <person name="Waligurski E."/>
            <person name="Pamer E.G."/>
        </authorList>
    </citation>
    <scope>NUCLEOTIDE SEQUENCE</scope>
    <source>
        <strain evidence="2">DFI.1.149</strain>
    </source>
</reference>
<feature type="transmembrane region" description="Helical" evidence="1">
    <location>
        <begin position="104"/>
        <end position="123"/>
    </location>
</feature>
<protein>
    <submittedName>
        <fullName evidence="2">Oligosaccharide repeat unit polymerase</fullName>
    </submittedName>
</protein>
<name>A0AAW5CCQ4_9BACT</name>
<feature type="transmembrane region" description="Helical" evidence="1">
    <location>
        <begin position="348"/>
        <end position="370"/>
    </location>
</feature>
<dbReference type="EMBL" id="JAKNDN010000049">
    <property type="protein sequence ID" value="MCG4961895.1"/>
    <property type="molecule type" value="Genomic_DNA"/>
</dbReference>
<evidence type="ECO:0000313" key="2">
    <source>
        <dbReference type="EMBL" id="MCG4961895.1"/>
    </source>
</evidence>
<dbReference type="AlphaFoldDB" id="A0AAW5CCQ4"/>
<gene>
    <name evidence="2" type="ORF">L0P03_18930</name>
</gene>
<sequence length="423" mass="49421">MANSGEKIIYSNFIVSIVIVIYRIVLDYSYVSIVSPLYSSNGLINFYTITNYVISWLFLLSLIPFIWQLNKNHSFSNSVLLIFTAISMIPTTTLIAYMNLEAKFVILNYIYWFCFYVYNALFPQIKIKNSFKTKKLFYGICFLLCFTVVYISGKYTGFRFHWNIVDVYDLRFEERELNINILLQYLHNAAGVLLPIILIYFILNRNKIASFLLMTIILLNFGIGGHKSVLFSLVLTVVGFYFYKYRRTVFVFSFFAVINLIGFLEFIVVKTNFIGAIISYRLLFLPALLNYHYYDFFKNNELDFFRQSFLRWFNIESPYKDNIAFMIGGMYYGNYEIRGNNGLFTDAYYNMGIMGIILFPLILVFILRLIESVSKGIKEGMMFVVVFSVGVTLLSTTFTIALLNNGIILMMIMLYFLPRRNIA</sequence>
<feature type="transmembrane region" description="Helical" evidence="1">
    <location>
        <begin position="135"/>
        <end position="153"/>
    </location>
</feature>
<keyword evidence="1" id="KW-1133">Transmembrane helix</keyword>
<evidence type="ECO:0000313" key="3">
    <source>
        <dbReference type="Proteomes" id="UP001199750"/>
    </source>
</evidence>
<keyword evidence="1" id="KW-0472">Membrane</keyword>
<feature type="transmembrane region" description="Helical" evidence="1">
    <location>
        <begin position="249"/>
        <end position="268"/>
    </location>
</feature>
<organism evidence="2 3">
    <name type="scientific">Odoribacter splanchnicus</name>
    <dbReference type="NCBI Taxonomy" id="28118"/>
    <lineage>
        <taxon>Bacteria</taxon>
        <taxon>Pseudomonadati</taxon>
        <taxon>Bacteroidota</taxon>
        <taxon>Bacteroidia</taxon>
        <taxon>Bacteroidales</taxon>
        <taxon>Odoribacteraceae</taxon>
        <taxon>Odoribacter</taxon>
    </lineage>
</organism>
<dbReference type="Proteomes" id="UP001199750">
    <property type="component" value="Unassembled WGS sequence"/>
</dbReference>